<dbReference type="EMBL" id="SRYR01000001">
    <property type="protein sequence ID" value="TGY43842.1"/>
    <property type="molecule type" value="Genomic_DNA"/>
</dbReference>
<dbReference type="PANTHER" id="PTHR30619">
    <property type="entry name" value="DNA INTERNALIZATION/COMPETENCE PROTEIN COMEC/REC2"/>
    <property type="match status" value="1"/>
</dbReference>
<keyword evidence="4" id="KW-1185">Reference proteome</keyword>
<evidence type="ECO:0000313" key="4">
    <source>
        <dbReference type="Proteomes" id="UP000306888"/>
    </source>
</evidence>
<feature type="domain" description="Metallo-beta-lactamase" evidence="2">
    <location>
        <begin position="67"/>
        <end position="262"/>
    </location>
</feature>
<dbReference type="SMART" id="SM00849">
    <property type="entry name" value="Lactamase_B"/>
    <property type="match status" value="1"/>
</dbReference>
<sequence length="308" mass="34737">MTRENDLKKSFKRNMKKHKGNKKAQFIVVIVFAILAVVSFYFNKDKVEPSVLQANGNIEISYLDVGQGDSAYIRVNDFDILIDAGPRSDSDKLMKQLEEKNIDDFEIVIATHPHEDHIGGMTKVFEKYEVENFYMPKTTHNTKTFENMIKAVTNEGLKPKVIKEGTTIELGEGARIDVYSPMHESYDNLNDYSPIMKLTFGNNKFIFTGDAEAESEKEVLDKYADKLKGDVIKFGHHGSSTSSSTEFIKAISPKYGVISCAADNSYGHPHRETINLIKEQNIEAYRTDTQGQITLTSDGNNISIKTEK</sequence>
<dbReference type="PANTHER" id="PTHR30619:SF7">
    <property type="entry name" value="BETA-LACTAMASE DOMAIN PROTEIN"/>
    <property type="match status" value="1"/>
</dbReference>
<comment type="caution">
    <text evidence="3">The sequence shown here is derived from an EMBL/GenBank/DDBJ whole genome shotgun (WGS) entry which is preliminary data.</text>
</comment>
<keyword evidence="1" id="KW-1133">Transmembrane helix</keyword>
<keyword evidence="3" id="KW-0378">Hydrolase</keyword>
<name>A0A4S2DPT9_9CLOT</name>
<proteinExistence type="predicted"/>
<dbReference type="AlphaFoldDB" id="A0A4S2DPT9"/>
<dbReference type="InterPro" id="IPR036866">
    <property type="entry name" value="RibonucZ/Hydroxyglut_hydro"/>
</dbReference>
<dbReference type="GO" id="GO:0016787">
    <property type="term" value="F:hydrolase activity"/>
    <property type="evidence" value="ECO:0007669"/>
    <property type="project" value="UniProtKB-KW"/>
</dbReference>
<organism evidence="3 4">
    <name type="scientific">Clostridium sartagoforme</name>
    <dbReference type="NCBI Taxonomy" id="84031"/>
    <lineage>
        <taxon>Bacteria</taxon>
        <taxon>Bacillati</taxon>
        <taxon>Bacillota</taxon>
        <taxon>Clostridia</taxon>
        <taxon>Eubacteriales</taxon>
        <taxon>Clostridiaceae</taxon>
        <taxon>Clostridium</taxon>
    </lineage>
</organism>
<dbReference type="OrthoDB" id="9761531at2"/>
<keyword evidence="1" id="KW-0472">Membrane</keyword>
<dbReference type="InterPro" id="IPR001279">
    <property type="entry name" value="Metallo-B-lactamas"/>
</dbReference>
<protein>
    <submittedName>
        <fullName evidence="3">MBL fold metallo-hydrolase</fullName>
    </submittedName>
</protein>
<keyword evidence="1" id="KW-0812">Transmembrane</keyword>
<dbReference type="InterPro" id="IPR052159">
    <property type="entry name" value="Competence_DNA_uptake"/>
</dbReference>
<dbReference type="InterPro" id="IPR035681">
    <property type="entry name" value="ComA-like_MBL"/>
</dbReference>
<dbReference type="SUPFAM" id="SSF56281">
    <property type="entry name" value="Metallo-hydrolase/oxidoreductase"/>
    <property type="match status" value="1"/>
</dbReference>
<evidence type="ECO:0000256" key="1">
    <source>
        <dbReference type="SAM" id="Phobius"/>
    </source>
</evidence>
<evidence type="ECO:0000313" key="3">
    <source>
        <dbReference type="EMBL" id="TGY43842.1"/>
    </source>
</evidence>
<gene>
    <name evidence="3" type="ORF">E5347_03225</name>
</gene>
<evidence type="ECO:0000259" key="2">
    <source>
        <dbReference type="SMART" id="SM00849"/>
    </source>
</evidence>
<accession>A0A4S2DPT9</accession>
<dbReference type="CDD" id="cd07731">
    <property type="entry name" value="ComA-like_MBL-fold"/>
    <property type="match status" value="1"/>
</dbReference>
<reference evidence="3 4" key="1">
    <citation type="submission" date="2019-04" db="EMBL/GenBank/DDBJ databases">
        <title>Microbes associate with the intestines of laboratory mice.</title>
        <authorList>
            <person name="Navarre W."/>
            <person name="Wong E."/>
            <person name="Huang K."/>
            <person name="Tropini C."/>
            <person name="Ng K."/>
            <person name="Yu B."/>
        </authorList>
    </citation>
    <scope>NUCLEOTIDE SEQUENCE [LARGE SCALE GENOMIC DNA]</scope>
    <source>
        <strain evidence="3 4">NM50_B9-20</strain>
    </source>
</reference>
<dbReference type="Gene3D" id="3.60.15.10">
    <property type="entry name" value="Ribonuclease Z/Hydroxyacylglutathione hydrolase-like"/>
    <property type="match status" value="1"/>
</dbReference>
<feature type="transmembrane region" description="Helical" evidence="1">
    <location>
        <begin position="24"/>
        <end position="42"/>
    </location>
</feature>
<dbReference type="Pfam" id="PF00753">
    <property type="entry name" value="Lactamase_B"/>
    <property type="match status" value="1"/>
</dbReference>
<dbReference type="Proteomes" id="UP000306888">
    <property type="component" value="Unassembled WGS sequence"/>
</dbReference>